<feature type="region of interest" description="Disordered" evidence="1">
    <location>
        <begin position="1"/>
        <end position="45"/>
    </location>
</feature>
<dbReference type="EMBL" id="MTHB01000023">
    <property type="protein sequence ID" value="OXC80234.1"/>
    <property type="molecule type" value="Genomic_DNA"/>
</dbReference>
<evidence type="ECO:0000313" key="2">
    <source>
        <dbReference type="EMBL" id="OXC80234.1"/>
    </source>
</evidence>
<protein>
    <submittedName>
        <fullName evidence="2">Uncharacterized protein</fullName>
    </submittedName>
</protein>
<feature type="compositionally biased region" description="Basic and acidic residues" evidence="1">
    <location>
        <begin position="1"/>
        <end position="11"/>
    </location>
</feature>
<sequence length="45" mass="5092">MIYWLRAEHRRSTTHGRSHGRPSHPRNTPASTLAQQAPDSTVTQP</sequence>
<proteinExistence type="predicted"/>
<evidence type="ECO:0000256" key="1">
    <source>
        <dbReference type="SAM" id="MobiDB-lite"/>
    </source>
</evidence>
<dbReference type="Proteomes" id="UP000214720">
    <property type="component" value="Unassembled WGS sequence"/>
</dbReference>
<dbReference type="AlphaFoldDB" id="A0A226X9X9"/>
<organism evidence="2 3">
    <name type="scientific">Caballeronia sordidicola</name>
    <name type="common">Burkholderia sordidicola</name>
    <dbReference type="NCBI Taxonomy" id="196367"/>
    <lineage>
        <taxon>Bacteria</taxon>
        <taxon>Pseudomonadati</taxon>
        <taxon>Pseudomonadota</taxon>
        <taxon>Betaproteobacteria</taxon>
        <taxon>Burkholderiales</taxon>
        <taxon>Burkholderiaceae</taxon>
        <taxon>Caballeronia</taxon>
    </lineage>
</organism>
<gene>
    <name evidence="2" type="ORF">BSU04_03155</name>
</gene>
<accession>A0A226X9X9</accession>
<reference evidence="3" key="1">
    <citation type="submission" date="2017-01" db="EMBL/GenBank/DDBJ databases">
        <title>Genome Analysis of Deinococcus marmoris KOPRI26562.</title>
        <authorList>
            <person name="Kim J.H."/>
            <person name="Oh H.-M."/>
        </authorList>
    </citation>
    <scope>NUCLEOTIDE SEQUENCE [LARGE SCALE GENOMIC DNA]</scope>
    <source>
        <strain evidence="3">PAMC 26633</strain>
    </source>
</reference>
<feature type="compositionally biased region" description="Basic residues" evidence="1">
    <location>
        <begin position="12"/>
        <end position="24"/>
    </location>
</feature>
<comment type="caution">
    <text evidence="2">The sequence shown here is derived from an EMBL/GenBank/DDBJ whole genome shotgun (WGS) entry which is preliminary data.</text>
</comment>
<feature type="compositionally biased region" description="Polar residues" evidence="1">
    <location>
        <begin position="25"/>
        <end position="45"/>
    </location>
</feature>
<evidence type="ECO:0000313" key="3">
    <source>
        <dbReference type="Proteomes" id="UP000214720"/>
    </source>
</evidence>
<name>A0A226X9X9_CABSO</name>